<evidence type="ECO:0000256" key="1">
    <source>
        <dbReference type="SAM" id="MobiDB-lite"/>
    </source>
</evidence>
<keyword evidence="2" id="KW-0472">Membrane</keyword>
<feature type="transmembrane region" description="Helical" evidence="2">
    <location>
        <begin position="80"/>
        <end position="99"/>
    </location>
</feature>
<evidence type="ECO:0000313" key="4">
    <source>
        <dbReference type="Proteomes" id="UP001161757"/>
    </source>
</evidence>
<evidence type="ECO:0000256" key="2">
    <source>
        <dbReference type="SAM" id="Phobius"/>
    </source>
</evidence>
<feature type="compositionally biased region" description="Basic and acidic residues" evidence="1">
    <location>
        <begin position="363"/>
        <end position="376"/>
    </location>
</feature>
<reference evidence="3" key="1">
    <citation type="submission" date="2023-01" db="EMBL/GenBank/DDBJ databases">
        <title>Exophiala dermititidis isolated from Cystic Fibrosis Patient.</title>
        <authorList>
            <person name="Kurbessoian T."/>
            <person name="Crocker A."/>
            <person name="Murante D."/>
            <person name="Hogan D.A."/>
            <person name="Stajich J.E."/>
        </authorList>
    </citation>
    <scope>NUCLEOTIDE SEQUENCE</scope>
    <source>
        <strain evidence="3">Ex8</strain>
    </source>
</reference>
<dbReference type="EMBL" id="JAJGCB010000030">
    <property type="protein sequence ID" value="KAJ8986904.1"/>
    <property type="molecule type" value="Genomic_DNA"/>
</dbReference>
<protein>
    <recommendedName>
        <fullName evidence="5">Thioesterase domain-containing protein</fullName>
    </recommendedName>
</protein>
<gene>
    <name evidence="3" type="ORF">HRR80_009029</name>
</gene>
<dbReference type="PANTHER" id="PTHR47260:SF3">
    <property type="entry name" value="THIOESTERASE FAMILY PROTEIN (AFU_ORTHOLOGUE AFUA_7G03960)"/>
    <property type="match status" value="1"/>
</dbReference>
<keyword evidence="2" id="KW-1133">Transmembrane helix</keyword>
<dbReference type="PANTHER" id="PTHR47260">
    <property type="entry name" value="UPF0644 PROTEIN PB2B4.06"/>
    <property type="match status" value="1"/>
</dbReference>
<sequence length="383" mass="43084">MFRRSLLSIHNTPLRRLTSPATAPYNGFLRYPAFRNSSTPFSRWRAASNRPYEYQYHPQSPAVHVIREGPSRLARFARSVLWAFLFLTLGTYAASRYMVGAYFRQARVKLDSAPDVELAHDILDQIDRHPAVQALKADPEFEEVLPLATTPEITKAIQTGKDPRLVHHLVYTALRGSRGVFPRAFYCHSRATLVMVVGFSYGTEGTMGTLHNGALATMVHEALRVLAAAWFPAEVSYKLADLHMYFSIPPVSNGIYCIRVMPASTVADLEEIVSEHRSRTNAQPAESKSKSSPFDRFLPSWLRSGTNSDPAHYQPPIWPDWFDPTDEEQTTNTMIASVSMYDGHPLDEANAAIVHCVGRFEVKQEESQASEDSPRQEEDEVTP</sequence>
<accession>A0AAN6ELQ3</accession>
<dbReference type="Gene3D" id="3.10.129.10">
    <property type="entry name" value="Hotdog Thioesterase"/>
    <property type="match status" value="1"/>
</dbReference>
<feature type="region of interest" description="Disordered" evidence="1">
    <location>
        <begin position="363"/>
        <end position="383"/>
    </location>
</feature>
<keyword evidence="2" id="KW-0812">Transmembrane</keyword>
<dbReference type="AlphaFoldDB" id="A0AAN6ELQ3"/>
<proteinExistence type="predicted"/>
<dbReference type="Proteomes" id="UP001161757">
    <property type="component" value="Unassembled WGS sequence"/>
</dbReference>
<name>A0AAN6ELQ3_EXODE</name>
<organism evidence="3 4">
    <name type="scientific">Exophiala dermatitidis</name>
    <name type="common">Black yeast-like fungus</name>
    <name type="synonym">Wangiella dermatitidis</name>
    <dbReference type="NCBI Taxonomy" id="5970"/>
    <lineage>
        <taxon>Eukaryota</taxon>
        <taxon>Fungi</taxon>
        <taxon>Dikarya</taxon>
        <taxon>Ascomycota</taxon>
        <taxon>Pezizomycotina</taxon>
        <taxon>Eurotiomycetes</taxon>
        <taxon>Chaetothyriomycetidae</taxon>
        <taxon>Chaetothyriales</taxon>
        <taxon>Herpotrichiellaceae</taxon>
        <taxon>Exophiala</taxon>
    </lineage>
</organism>
<evidence type="ECO:0000313" key="3">
    <source>
        <dbReference type="EMBL" id="KAJ8986904.1"/>
    </source>
</evidence>
<comment type="caution">
    <text evidence="3">The sequence shown here is derived from an EMBL/GenBank/DDBJ whole genome shotgun (WGS) entry which is preliminary data.</text>
</comment>
<dbReference type="InterPro" id="IPR052061">
    <property type="entry name" value="PTE-AB_protein"/>
</dbReference>
<evidence type="ECO:0008006" key="5">
    <source>
        <dbReference type="Google" id="ProtNLM"/>
    </source>
</evidence>